<sequence>MSSHQDVVCTFCGCLCDDLEVEVADNQITKVKRACTIGRNKLMHAQSDLASVRINGQAATLEEALNEAAGILGKAKAPLVYGLCSTTTEAQREAVALTELIGGIVDNPSSY</sequence>
<dbReference type="STRING" id="1121420.SAMN02746098_03849"/>
<accession>A0A1M6A0R2</accession>
<dbReference type="EMBL" id="FQXJ01000016">
    <property type="protein sequence ID" value="SHI30092.1"/>
    <property type="molecule type" value="Genomic_DNA"/>
</dbReference>
<dbReference type="RefSeq" id="WP_200797955.1">
    <property type="nucleotide sequence ID" value="NZ_FQXJ01000016.1"/>
</dbReference>
<dbReference type="SUPFAM" id="SSF53706">
    <property type="entry name" value="Formate dehydrogenase/DMSO reductase, domains 1-3"/>
    <property type="match status" value="1"/>
</dbReference>
<gene>
    <name evidence="1" type="ORF">SAMN02746098_03849</name>
</gene>
<reference evidence="2" key="1">
    <citation type="submission" date="2016-11" db="EMBL/GenBank/DDBJ databases">
        <authorList>
            <person name="Varghese N."/>
            <person name="Submissions S."/>
        </authorList>
    </citation>
    <scope>NUCLEOTIDE SEQUENCE [LARGE SCALE GENOMIC DNA]</scope>
    <source>
        <strain evidence="2">DSM 15449</strain>
    </source>
</reference>
<organism evidence="1 2">
    <name type="scientific">Desulfosporosinus lacus DSM 15449</name>
    <dbReference type="NCBI Taxonomy" id="1121420"/>
    <lineage>
        <taxon>Bacteria</taxon>
        <taxon>Bacillati</taxon>
        <taxon>Bacillota</taxon>
        <taxon>Clostridia</taxon>
        <taxon>Eubacteriales</taxon>
        <taxon>Desulfitobacteriaceae</taxon>
        <taxon>Desulfosporosinus</taxon>
    </lineage>
</organism>
<name>A0A1M6A0R2_9FIRM</name>
<proteinExistence type="predicted"/>
<keyword evidence="2" id="KW-1185">Reference proteome</keyword>
<dbReference type="AlphaFoldDB" id="A0A1M6A0R2"/>
<evidence type="ECO:0000313" key="2">
    <source>
        <dbReference type="Proteomes" id="UP000183954"/>
    </source>
</evidence>
<dbReference type="Proteomes" id="UP000183954">
    <property type="component" value="Unassembled WGS sequence"/>
</dbReference>
<protein>
    <submittedName>
        <fullName evidence="1">Formylmethanofuran dehydrogenase subunit B</fullName>
    </submittedName>
</protein>
<evidence type="ECO:0000313" key="1">
    <source>
        <dbReference type="EMBL" id="SHI30092.1"/>
    </source>
</evidence>